<proteinExistence type="predicted"/>
<gene>
    <name evidence="1" type="ORF">POL72_06930</name>
</gene>
<evidence type="ECO:0008006" key="3">
    <source>
        <dbReference type="Google" id="ProtNLM"/>
    </source>
</evidence>
<evidence type="ECO:0000313" key="1">
    <source>
        <dbReference type="EMBL" id="MDC0677472.1"/>
    </source>
</evidence>
<keyword evidence="2" id="KW-1185">Reference proteome</keyword>
<accession>A0ABT5BTQ2</accession>
<name>A0ABT5BTQ2_9BACT</name>
<organism evidence="1 2">
    <name type="scientific">Sorangium atrum</name>
    <dbReference type="NCBI Taxonomy" id="2995308"/>
    <lineage>
        <taxon>Bacteria</taxon>
        <taxon>Pseudomonadati</taxon>
        <taxon>Myxococcota</taxon>
        <taxon>Polyangia</taxon>
        <taxon>Polyangiales</taxon>
        <taxon>Polyangiaceae</taxon>
        <taxon>Sorangium</taxon>
    </lineage>
</organism>
<reference evidence="1 2" key="1">
    <citation type="submission" date="2023-01" db="EMBL/GenBank/DDBJ databases">
        <title>Minimal conservation of predation-associated metabolite biosynthetic gene clusters underscores biosynthetic potential of Myxococcota including descriptions for ten novel species: Archangium lansinium sp. nov., Myxococcus landrumus sp. nov., Nannocystis bai.</title>
        <authorList>
            <person name="Ahearne A."/>
            <person name="Stevens C."/>
            <person name="Dowd S."/>
        </authorList>
    </citation>
    <scope>NUCLEOTIDE SEQUENCE [LARGE SCALE GENOMIC DNA]</scope>
    <source>
        <strain evidence="1 2">WIWO2</strain>
    </source>
</reference>
<protein>
    <recommendedName>
        <fullName evidence="3">Secreted protein</fullName>
    </recommendedName>
</protein>
<dbReference type="RefSeq" id="WP_272094230.1">
    <property type="nucleotide sequence ID" value="NZ_JAQNDK010000001.1"/>
</dbReference>
<sequence length="88" mass="8749">MSSQRRSPVEHPPPPAAVELLDVGAVELVDGGSPPAAPPPAALVEVAPPPMLPALFVSVSPLLRVAVLSPAPAPPVLPVAAALRSSGM</sequence>
<dbReference type="EMBL" id="JAQNDK010000001">
    <property type="protein sequence ID" value="MDC0677472.1"/>
    <property type="molecule type" value="Genomic_DNA"/>
</dbReference>
<evidence type="ECO:0000313" key="2">
    <source>
        <dbReference type="Proteomes" id="UP001217485"/>
    </source>
</evidence>
<comment type="caution">
    <text evidence="1">The sequence shown here is derived from an EMBL/GenBank/DDBJ whole genome shotgun (WGS) entry which is preliminary data.</text>
</comment>
<dbReference type="Proteomes" id="UP001217485">
    <property type="component" value="Unassembled WGS sequence"/>
</dbReference>